<dbReference type="GeneID" id="89931660"/>
<dbReference type="SUPFAM" id="SSF144232">
    <property type="entry name" value="HIT/MYND zinc finger-like"/>
    <property type="match status" value="1"/>
</dbReference>
<comment type="caution">
    <text evidence="6">The sequence shown here is derived from an EMBL/GenBank/DDBJ whole genome shotgun (WGS) entry which is preliminary data.</text>
</comment>
<reference evidence="6 7" key="1">
    <citation type="submission" date="2023-08" db="EMBL/GenBank/DDBJ databases">
        <title>Black Yeasts Isolated from many extreme environments.</title>
        <authorList>
            <person name="Coleine C."/>
            <person name="Stajich J.E."/>
            <person name="Selbmann L."/>
        </authorList>
    </citation>
    <scope>NUCLEOTIDE SEQUENCE [LARGE SCALE GENOMIC DNA]</scope>
    <source>
        <strain evidence="6 7">CCFEE 5935</strain>
    </source>
</reference>
<evidence type="ECO:0000256" key="2">
    <source>
        <dbReference type="ARBA" id="ARBA00022771"/>
    </source>
</evidence>
<keyword evidence="2 4" id="KW-0863">Zinc-finger</keyword>
<name>A0AAV9NVV1_9PEZI</name>
<organism evidence="6 7">
    <name type="scientific">Saxophila tyrrhenica</name>
    <dbReference type="NCBI Taxonomy" id="1690608"/>
    <lineage>
        <taxon>Eukaryota</taxon>
        <taxon>Fungi</taxon>
        <taxon>Dikarya</taxon>
        <taxon>Ascomycota</taxon>
        <taxon>Pezizomycotina</taxon>
        <taxon>Dothideomycetes</taxon>
        <taxon>Dothideomycetidae</taxon>
        <taxon>Mycosphaerellales</taxon>
        <taxon>Extremaceae</taxon>
        <taxon>Saxophila</taxon>
    </lineage>
</organism>
<keyword evidence="3" id="KW-0862">Zinc</keyword>
<evidence type="ECO:0000259" key="5">
    <source>
        <dbReference type="PROSITE" id="PS50865"/>
    </source>
</evidence>
<gene>
    <name evidence="6" type="ORF">LTR77_010331</name>
</gene>
<evidence type="ECO:0000256" key="1">
    <source>
        <dbReference type="ARBA" id="ARBA00022723"/>
    </source>
</evidence>
<evidence type="ECO:0000256" key="4">
    <source>
        <dbReference type="PROSITE-ProRule" id="PRU00134"/>
    </source>
</evidence>
<dbReference type="Gene3D" id="6.10.140.2220">
    <property type="match status" value="1"/>
</dbReference>
<sequence length="401" mass="44989">MAATGMGCCHVCGKEASQRCSKCGEGVDRNGNPSATFYCSRDCQTTDWENHKTTTCRFANARKQLYRGSSMVQMAFYNFRTTTFNFNIQKTSIGNDGKISVTIKTITTSGQPIHRLPEQLKSDKHKKALLAWRASNTALAFQHDLLKRVLKGIVDPQTPPTESAFLVKDFRERVAVIPHFANGRQDERQHEHVALRVKLIDGEEYVIDLAGAQFGQYAAVLPAKEYDGQLVREQLATKPMGSWKRFWSNFGQAGGHDLVPEEFEFRGPTIAFHSSAFAELALRQWDRRAVRTVAAGVKEKKAVFIVGRKCVLSVVSEYTSLWVHLISSQDGPISRFAAFIQVQPHANNDWVAWAPIKTSDIHDVDELPEAEGPWSPQGLQPTAMAKCEQQMQVLRSFIDRD</sequence>
<proteinExistence type="predicted"/>
<dbReference type="RefSeq" id="XP_064654300.1">
    <property type="nucleotide sequence ID" value="XM_064807553.1"/>
</dbReference>
<feature type="domain" description="MYND-type" evidence="5">
    <location>
        <begin position="9"/>
        <end position="55"/>
    </location>
</feature>
<dbReference type="EMBL" id="JAVRRT010000022">
    <property type="protein sequence ID" value="KAK5163936.1"/>
    <property type="molecule type" value="Genomic_DNA"/>
</dbReference>
<accession>A0AAV9NVV1</accession>
<dbReference type="Proteomes" id="UP001337655">
    <property type="component" value="Unassembled WGS sequence"/>
</dbReference>
<keyword evidence="7" id="KW-1185">Reference proteome</keyword>
<dbReference type="InterPro" id="IPR002893">
    <property type="entry name" value="Znf_MYND"/>
</dbReference>
<dbReference type="AlphaFoldDB" id="A0AAV9NVV1"/>
<keyword evidence="1" id="KW-0479">Metal-binding</keyword>
<protein>
    <recommendedName>
        <fullName evidence="5">MYND-type domain-containing protein</fullName>
    </recommendedName>
</protein>
<dbReference type="Pfam" id="PF01753">
    <property type="entry name" value="zf-MYND"/>
    <property type="match status" value="1"/>
</dbReference>
<evidence type="ECO:0000313" key="6">
    <source>
        <dbReference type="EMBL" id="KAK5163936.1"/>
    </source>
</evidence>
<dbReference type="GO" id="GO:0008270">
    <property type="term" value="F:zinc ion binding"/>
    <property type="evidence" value="ECO:0007669"/>
    <property type="project" value="UniProtKB-KW"/>
</dbReference>
<evidence type="ECO:0000256" key="3">
    <source>
        <dbReference type="ARBA" id="ARBA00022833"/>
    </source>
</evidence>
<dbReference type="PROSITE" id="PS50865">
    <property type="entry name" value="ZF_MYND_2"/>
    <property type="match status" value="1"/>
</dbReference>
<evidence type="ECO:0000313" key="7">
    <source>
        <dbReference type="Proteomes" id="UP001337655"/>
    </source>
</evidence>